<evidence type="ECO:0000256" key="3">
    <source>
        <dbReference type="ARBA" id="ARBA00022679"/>
    </source>
</evidence>
<dbReference type="RefSeq" id="WP_220204434.1">
    <property type="nucleotide sequence ID" value="NZ_BNJK01000001.1"/>
</dbReference>
<dbReference type="EMBL" id="BNJK01000001">
    <property type="protein sequence ID" value="GHO93660.1"/>
    <property type="molecule type" value="Genomic_DNA"/>
</dbReference>
<evidence type="ECO:0000256" key="2">
    <source>
        <dbReference type="ARBA" id="ARBA00022603"/>
    </source>
</evidence>
<comment type="similarity">
    <text evidence="1 4">Belongs to the UPF0677 family.</text>
</comment>
<dbReference type="PANTHER" id="PTHR43619">
    <property type="entry name" value="S-ADENOSYL-L-METHIONINE-DEPENDENT METHYLTRANSFERASE YKTD-RELATED"/>
    <property type="match status" value="1"/>
</dbReference>
<dbReference type="AlphaFoldDB" id="A0A8J3IN04"/>
<dbReference type="NCBIfam" id="TIGR00027">
    <property type="entry name" value="mthyl_TIGR00027"/>
    <property type="match status" value="1"/>
</dbReference>
<keyword evidence="4" id="KW-0949">S-adenosyl-L-methionine</keyword>
<evidence type="ECO:0000313" key="6">
    <source>
        <dbReference type="Proteomes" id="UP000597444"/>
    </source>
</evidence>
<sequence>MEETAKTPLIQDTFDTARMTAFCRALESEQAKPHFHDPYARLLAGERGAEIVGAMPGGNEKTWPIVLRTCVYDEIITRLVEEEKIDTVINLAAGLDARPYRLALPSSLRWIEIDLPHVIAYKTEKLAEAQPACQLERIPLDILNEEERQALFARVSKEASQALIIAEGLLIYLTVEQVSQLAADLHAYDVLRWWLAEFVTPRMLQQDESRWNTLSNESVHTHFSPPGGVDFFRLLGWTTAEFRPLITEGLRLRLPVPNAWLLRLLALLAPAKPGEDPHNVGACILLENNGASATATDEQQAEENVAESQ</sequence>
<dbReference type="InterPro" id="IPR011610">
    <property type="entry name" value="SAM_mthyl_Trfase_ML2640-like"/>
</dbReference>
<gene>
    <name evidence="5" type="ORF">KSF_037080</name>
</gene>
<dbReference type="GO" id="GO:0008168">
    <property type="term" value="F:methyltransferase activity"/>
    <property type="evidence" value="ECO:0007669"/>
    <property type="project" value="UniProtKB-UniRule"/>
</dbReference>
<name>A0A8J3IN04_9CHLR</name>
<protein>
    <recommendedName>
        <fullName evidence="4">S-adenosyl-L-methionine-dependent methyltransferase</fullName>
        <ecNumber evidence="4">2.1.1.-</ecNumber>
    </recommendedName>
</protein>
<dbReference type="Pfam" id="PF04072">
    <property type="entry name" value="LCM"/>
    <property type="match status" value="1"/>
</dbReference>
<organism evidence="5 6">
    <name type="scientific">Reticulibacter mediterranei</name>
    <dbReference type="NCBI Taxonomy" id="2778369"/>
    <lineage>
        <taxon>Bacteria</taxon>
        <taxon>Bacillati</taxon>
        <taxon>Chloroflexota</taxon>
        <taxon>Ktedonobacteria</taxon>
        <taxon>Ktedonobacterales</taxon>
        <taxon>Reticulibacteraceae</taxon>
        <taxon>Reticulibacter</taxon>
    </lineage>
</organism>
<dbReference type="SUPFAM" id="SSF53335">
    <property type="entry name" value="S-adenosyl-L-methionine-dependent methyltransferases"/>
    <property type="match status" value="1"/>
</dbReference>
<evidence type="ECO:0000256" key="1">
    <source>
        <dbReference type="ARBA" id="ARBA00008138"/>
    </source>
</evidence>
<keyword evidence="2 4" id="KW-0489">Methyltransferase</keyword>
<comment type="function">
    <text evidence="4">Exhibits S-adenosyl-L-methionine-dependent methyltransferase activity.</text>
</comment>
<keyword evidence="6" id="KW-1185">Reference proteome</keyword>
<accession>A0A8J3IN04</accession>
<dbReference type="PANTHER" id="PTHR43619:SF2">
    <property type="entry name" value="S-ADENOSYL-L-METHIONINE-DEPENDENT METHYLTRANSFERASES SUPERFAMILY PROTEIN"/>
    <property type="match status" value="1"/>
</dbReference>
<comment type="caution">
    <text evidence="5">The sequence shown here is derived from an EMBL/GenBank/DDBJ whole genome shotgun (WGS) entry which is preliminary data.</text>
</comment>
<proteinExistence type="inferred from homology"/>
<dbReference type="GO" id="GO:0032259">
    <property type="term" value="P:methylation"/>
    <property type="evidence" value="ECO:0007669"/>
    <property type="project" value="UniProtKB-KW"/>
</dbReference>
<evidence type="ECO:0000313" key="5">
    <source>
        <dbReference type="EMBL" id="GHO93660.1"/>
    </source>
</evidence>
<keyword evidence="3" id="KW-0808">Transferase</keyword>
<dbReference type="InterPro" id="IPR007213">
    <property type="entry name" value="Ppm1/Ppm2/Tcmp"/>
</dbReference>
<dbReference type="Gene3D" id="3.40.50.150">
    <property type="entry name" value="Vaccinia Virus protein VP39"/>
    <property type="match status" value="1"/>
</dbReference>
<dbReference type="EC" id="2.1.1.-" evidence="4"/>
<dbReference type="Proteomes" id="UP000597444">
    <property type="component" value="Unassembled WGS sequence"/>
</dbReference>
<dbReference type="InterPro" id="IPR029063">
    <property type="entry name" value="SAM-dependent_MTases_sf"/>
</dbReference>
<reference evidence="5" key="1">
    <citation type="submission" date="2020-10" db="EMBL/GenBank/DDBJ databases">
        <title>Taxonomic study of unclassified bacteria belonging to the class Ktedonobacteria.</title>
        <authorList>
            <person name="Yabe S."/>
            <person name="Wang C.M."/>
            <person name="Zheng Y."/>
            <person name="Sakai Y."/>
            <person name="Cavaletti L."/>
            <person name="Monciardini P."/>
            <person name="Donadio S."/>
        </authorList>
    </citation>
    <scope>NUCLEOTIDE SEQUENCE</scope>
    <source>
        <strain evidence="5">ID150040</strain>
    </source>
</reference>
<evidence type="ECO:0000256" key="4">
    <source>
        <dbReference type="RuleBase" id="RU362030"/>
    </source>
</evidence>